<name>A0ABT7E0H7_9NEIS</name>
<gene>
    <name evidence="1" type="ORF">PZA18_17370</name>
</gene>
<sequence length="137" mass="15939">MSFVYAYRDENESIRDSVEYRRALEVAQGAESFLMTYYVDKDRNYIFFHLGEESERERPPGDYLLFVNGRAVQVKAYNEMGVLAGGGYKINYAIKAIKFIDELLDMEVLLTILREVFFLIESSRTNKPVAIEIELIE</sequence>
<protein>
    <submittedName>
        <fullName evidence="1">Uncharacterized protein</fullName>
    </submittedName>
</protein>
<dbReference type="Proteomes" id="UP001172778">
    <property type="component" value="Unassembled WGS sequence"/>
</dbReference>
<keyword evidence="2" id="KW-1185">Reference proteome</keyword>
<comment type="caution">
    <text evidence="1">The sequence shown here is derived from an EMBL/GenBank/DDBJ whole genome shotgun (WGS) entry which is preliminary data.</text>
</comment>
<accession>A0ABT7E0H7</accession>
<reference evidence="1" key="1">
    <citation type="submission" date="2023-03" db="EMBL/GenBank/DDBJ databases">
        <title>Chitinimonas shenzhenensis gen. nov., sp. nov., a novel member of family Burkholderiaceae isolated from activated sludge collected in Shen Zhen, China.</title>
        <authorList>
            <person name="Wang X."/>
        </authorList>
    </citation>
    <scope>NUCLEOTIDE SEQUENCE</scope>
    <source>
        <strain evidence="1">DQS-5</strain>
    </source>
</reference>
<evidence type="ECO:0000313" key="2">
    <source>
        <dbReference type="Proteomes" id="UP001172778"/>
    </source>
</evidence>
<proteinExistence type="predicted"/>
<evidence type="ECO:0000313" key="1">
    <source>
        <dbReference type="EMBL" id="MDK2125827.1"/>
    </source>
</evidence>
<organism evidence="1 2">
    <name type="scientific">Parachitinimonas caeni</name>
    <dbReference type="NCBI Taxonomy" id="3031301"/>
    <lineage>
        <taxon>Bacteria</taxon>
        <taxon>Pseudomonadati</taxon>
        <taxon>Pseudomonadota</taxon>
        <taxon>Betaproteobacteria</taxon>
        <taxon>Neisseriales</taxon>
        <taxon>Chitinibacteraceae</taxon>
        <taxon>Parachitinimonas</taxon>
    </lineage>
</organism>
<dbReference type="EMBL" id="JARRAF010000025">
    <property type="protein sequence ID" value="MDK2125827.1"/>
    <property type="molecule type" value="Genomic_DNA"/>
</dbReference>
<dbReference type="RefSeq" id="WP_284102141.1">
    <property type="nucleotide sequence ID" value="NZ_JARRAF010000025.1"/>
</dbReference>